<keyword evidence="6" id="KW-0032">Aminotransferase</keyword>
<feature type="domain" description="Aminotransferase class I/classII large" evidence="10">
    <location>
        <begin position="19"/>
        <end position="337"/>
    </location>
</feature>
<dbReference type="Gene3D" id="3.40.640.10">
    <property type="entry name" value="Type I PLP-dependent aspartate aminotransferase-like (Major domain)"/>
    <property type="match status" value="1"/>
</dbReference>
<evidence type="ECO:0000313" key="11">
    <source>
        <dbReference type="EMBL" id="OIZ94289.1"/>
    </source>
</evidence>
<dbReference type="STRING" id="1225476.A1D18_05455"/>
<dbReference type="AlphaFoldDB" id="A0A1J8NG35"/>
<evidence type="ECO:0000256" key="7">
    <source>
        <dbReference type="ARBA" id="ARBA00022679"/>
    </source>
</evidence>
<dbReference type="Gene3D" id="3.90.1150.10">
    <property type="entry name" value="Aspartate Aminotransferase, domain 1"/>
    <property type="match status" value="1"/>
</dbReference>
<sequence length="355" mass="38928">MTISSKKNSNFSPIKSIGIIKLDLNENPLGASPLAIAAGQKALLNCHRYPDSHGLSLKKSLATHLNILPENITLGNGSESLLELIVNNTLGPLNSAVIPNFCFTGISKILKKANIKIKIAKNSLSHISALSLLEAIEPTTKIIFIVNPNNPTGNYMNKLELLYLLKHISKNILVVIDEAYAEYVETNDYPNSIQLLRQYSNLIILKTFSKLYGLAGLRLGYAISGSKIASLLNASSLPFRINAVALAAAEASLEDQEHINLVRSLNRQGHSQLSKGLQNLGLETLPSYTNFLCIDLKSPSWPIYQQLLLSGISVRPLLDYGLCNFLRVSIGTLKQNQCFLSILEKILVKSSLQLR</sequence>
<proteinExistence type="inferred from homology"/>
<comment type="caution">
    <text evidence="11">The sequence shown here is derived from an EMBL/GenBank/DDBJ whole genome shotgun (WGS) entry which is preliminary data.</text>
</comment>
<evidence type="ECO:0000313" key="12">
    <source>
        <dbReference type="Proteomes" id="UP000183924"/>
    </source>
</evidence>
<dbReference type="NCBIfam" id="TIGR01141">
    <property type="entry name" value="hisC"/>
    <property type="match status" value="1"/>
</dbReference>
<dbReference type="InterPro" id="IPR004839">
    <property type="entry name" value="Aminotransferase_I/II_large"/>
</dbReference>
<dbReference type="OrthoDB" id="9813612at2"/>
<protein>
    <recommendedName>
        <fullName evidence="5">histidinol-phosphate transaminase</fullName>
        <ecNumber evidence="5">2.6.1.9</ecNumber>
    </recommendedName>
</protein>
<keyword evidence="7" id="KW-0808">Transferase</keyword>
<organism evidence="11 12">
    <name type="scientific">Candidatus Rickettsiella isopodorum</name>
    <dbReference type="NCBI Taxonomy" id="1225476"/>
    <lineage>
        <taxon>Bacteria</taxon>
        <taxon>Pseudomonadati</taxon>
        <taxon>Pseudomonadota</taxon>
        <taxon>Gammaproteobacteria</taxon>
        <taxon>Legionellales</taxon>
        <taxon>Coxiellaceae</taxon>
        <taxon>Rickettsiella</taxon>
    </lineage>
</organism>
<dbReference type="PANTHER" id="PTHR43643">
    <property type="entry name" value="HISTIDINOL-PHOSPHATE AMINOTRANSFERASE 2"/>
    <property type="match status" value="1"/>
</dbReference>
<dbReference type="InterPro" id="IPR015421">
    <property type="entry name" value="PyrdxlP-dep_Trfase_major"/>
</dbReference>
<evidence type="ECO:0000256" key="1">
    <source>
        <dbReference type="ARBA" id="ARBA00001933"/>
    </source>
</evidence>
<comment type="similarity">
    <text evidence="3">Belongs to the class-II pyridoxal-phosphate-dependent aminotransferase family. Histidinol-phosphate aminotransferase subfamily.</text>
</comment>
<dbReference type="EMBL" id="LUKY01000033">
    <property type="protein sequence ID" value="OIZ94289.1"/>
    <property type="molecule type" value="Genomic_DNA"/>
</dbReference>
<dbReference type="Pfam" id="PF00155">
    <property type="entry name" value="Aminotran_1_2"/>
    <property type="match status" value="1"/>
</dbReference>
<reference evidence="11 12" key="1">
    <citation type="submission" date="2016-03" db="EMBL/GenBank/DDBJ databases">
        <title>Comparative genomics of Rickettsiella.</title>
        <authorList>
            <person name="Chandler C."/>
            <person name="Wang Y."/>
        </authorList>
    </citation>
    <scope>NUCLEOTIDE SEQUENCE [LARGE SCALE GENOMIC DNA]</scope>
    <source>
        <strain evidence="11 12">RCFS May 2013</strain>
    </source>
</reference>
<dbReference type="RefSeq" id="WP_071662781.1">
    <property type="nucleotide sequence ID" value="NZ_LUKY01000033.1"/>
</dbReference>
<accession>A0A1J8NG35</accession>
<name>A0A1J8NG35_9COXI</name>
<comment type="catalytic activity">
    <reaction evidence="9">
        <text>L-histidinol phosphate + 2-oxoglutarate = 3-(imidazol-4-yl)-2-oxopropyl phosphate + L-glutamate</text>
        <dbReference type="Rhea" id="RHEA:23744"/>
        <dbReference type="ChEBI" id="CHEBI:16810"/>
        <dbReference type="ChEBI" id="CHEBI:29985"/>
        <dbReference type="ChEBI" id="CHEBI:57766"/>
        <dbReference type="ChEBI" id="CHEBI:57980"/>
        <dbReference type="EC" id="2.6.1.9"/>
    </reaction>
</comment>
<dbReference type="InterPro" id="IPR005861">
    <property type="entry name" value="HisP_aminotrans"/>
</dbReference>
<dbReference type="InterPro" id="IPR015424">
    <property type="entry name" value="PyrdxlP-dep_Trfase"/>
</dbReference>
<dbReference type="EC" id="2.6.1.9" evidence="5"/>
<dbReference type="GO" id="GO:0004400">
    <property type="term" value="F:histidinol-phosphate transaminase activity"/>
    <property type="evidence" value="ECO:0007669"/>
    <property type="project" value="UniProtKB-EC"/>
</dbReference>
<comment type="subunit">
    <text evidence="4">Homodimer.</text>
</comment>
<comment type="pathway">
    <text evidence="2">Amino-acid biosynthesis; L-histidine biosynthesis; L-histidine from 5-phospho-alpha-D-ribose 1-diphosphate: step 7/9.</text>
</comment>
<dbReference type="SUPFAM" id="SSF53383">
    <property type="entry name" value="PLP-dependent transferases"/>
    <property type="match status" value="1"/>
</dbReference>
<evidence type="ECO:0000256" key="5">
    <source>
        <dbReference type="ARBA" id="ARBA00012748"/>
    </source>
</evidence>
<dbReference type="GO" id="GO:0000105">
    <property type="term" value="P:L-histidine biosynthetic process"/>
    <property type="evidence" value="ECO:0007669"/>
    <property type="project" value="UniProtKB-UniPathway"/>
</dbReference>
<keyword evidence="8" id="KW-0663">Pyridoxal phosphate</keyword>
<evidence type="ECO:0000256" key="6">
    <source>
        <dbReference type="ARBA" id="ARBA00022576"/>
    </source>
</evidence>
<keyword evidence="12" id="KW-1185">Reference proteome</keyword>
<evidence type="ECO:0000256" key="9">
    <source>
        <dbReference type="ARBA" id="ARBA00047481"/>
    </source>
</evidence>
<comment type="cofactor">
    <cofactor evidence="1">
        <name>pyridoxal 5'-phosphate</name>
        <dbReference type="ChEBI" id="CHEBI:597326"/>
    </cofactor>
</comment>
<dbReference type="InterPro" id="IPR050106">
    <property type="entry name" value="HistidinolP_aminotransfase"/>
</dbReference>
<evidence type="ECO:0000256" key="8">
    <source>
        <dbReference type="ARBA" id="ARBA00022898"/>
    </source>
</evidence>
<dbReference type="CDD" id="cd00609">
    <property type="entry name" value="AAT_like"/>
    <property type="match status" value="1"/>
</dbReference>
<evidence type="ECO:0000259" key="10">
    <source>
        <dbReference type="Pfam" id="PF00155"/>
    </source>
</evidence>
<dbReference type="GO" id="GO:0030170">
    <property type="term" value="F:pyridoxal phosphate binding"/>
    <property type="evidence" value="ECO:0007669"/>
    <property type="project" value="InterPro"/>
</dbReference>
<dbReference type="Proteomes" id="UP000183924">
    <property type="component" value="Unassembled WGS sequence"/>
</dbReference>
<gene>
    <name evidence="11" type="ORF">A1D18_05455</name>
</gene>
<dbReference type="PANTHER" id="PTHR43643:SF3">
    <property type="entry name" value="HISTIDINOL-PHOSPHATE AMINOTRANSFERASE"/>
    <property type="match status" value="1"/>
</dbReference>
<evidence type="ECO:0000256" key="3">
    <source>
        <dbReference type="ARBA" id="ARBA00007970"/>
    </source>
</evidence>
<dbReference type="InterPro" id="IPR015422">
    <property type="entry name" value="PyrdxlP-dep_Trfase_small"/>
</dbReference>
<dbReference type="UniPathway" id="UPA00031">
    <property type="reaction ID" value="UER00012"/>
</dbReference>
<evidence type="ECO:0000256" key="4">
    <source>
        <dbReference type="ARBA" id="ARBA00011738"/>
    </source>
</evidence>
<evidence type="ECO:0000256" key="2">
    <source>
        <dbReference type="ARBA" id="ARBA00005011"/>
    </source>
</evidence>